<dbReference type="Gene3D" id="3.90.550.10">
    <property type="entry name" value="Spore Coat Polysaccharide Biosynthesis Protein SpsA, Chain A"/>
    <property type="match status" value="1"/>
</dbReference>
<feature type="domain" description="Glycosyltransferase 2-like" evidence="2">
    <location>
        <begin position="59"/>
        <end position="135"/>
    </location>
</feature>
<evidence type="ECO:0000256" key="1">
    <source>
        <dbReference type="SAM" id="Phobius"/>
    </source>
</evidence>
<proteinExistence type="predicted"/>
<name>A0A060C2L5_9GAMM</name>
<sequence length="139" mass="15221">MMVGLCVAIPQALGGFIYALSLAVIVVVFACAAARVIAAMRPFSSVPVIFDNSYRPKVSVLVTSKDEPASVVISSIESLSRLDYPNYEVIVINSNSTDVQNYVQIARYIQSLPSNFRFVHLDKVHGFKAGALNYLNHHC</sequence>
<keyword evidence="1" id="KW-0812">Transmembrane</keyword>
<feature type="transmembrane region" description="Helical" evidence="1">
    <location>
        <begin position="12"/>
        <end position="34"/>
    </location>
</feature>
<dbReference type="EMBL" id="KF122159">
    <property type="protein sequence ID" value="AIA89454.1"/>
    <property type="molecule type" value="Genomic_DNA"/>
</dbReference>
<evidence type="ECO:0000313" key="3">
    <source>
        <dbReference type="EMBL" id="AIA89454.1"/>
    </source>
</evidence>
<keyword evidence="1" id="KW-1133">Transmembrane helix</keyword>
<evidence type="ECO:0000259" key="2">
    <source>
        <dbReference type="Pfam" id="PF00535"/>
    </source>
</evidence>
<dbReference type="Pfam" id="PF00535">
    <property type="entry name" value="Glycos_transf_2"/>
    <property type="match status" value="1"/>
</dbReference>
<protein>
    <submittedName>
        <fullName evidence="3">CAZy families GT2|GH17 protein</fullName>
    </submittedName>
</protein>
<feature type="non-terminal residue" evidence="3">
    <location>
        <position position="139"/>
    </location>
</feature>
<keyword evidence="1" id="KW-0472">Membrane</keyword>
<accession>A0A060C2L5</accession>
<organism evidence="3">
    <name type="scientific">uncultured Azotobacter sp</name>
    <dbReference type="NCBI Taxonomy" id="454115"/>
    <lineage>
        <taxon>Bacteria</taxon>
        <taxon>Pseudomonadati</taxon>
        <taxon>Pseudomonadota</taxon>
        <taxon>Gammaproteobacteria</taxon>
        <taxon>Pseudomonadales</taxon>
        <taxon>Pseudomonadaceae</taxon>
        <taxon>Azotobacter</taxon>
        <taxon>environmental samples</taxon>
    </lineage>
</organism>
<reference evidence="3" key="1">
    <citation type="journal article" date="2013" name="Environ. Microbiol.">
        <title>Seasonally variable intestinal metagenomes of the red palm weevil (Rhynchophorus ferrugineus).</title>
        <authorList>
            <person name="Jia S."/>
            <person name="Zhang X."/>
            <person name="Zhang G."/>
            <person name="Yin A."/>
            <person name="Zhang S."/>
            <person name="Li F."/>
            <person name="Wang L."/>
            <person name="Zhao D."/>
            <person name="Yun Q."/>
            <person name="Tala"/>
            <person name="Wang J."/>
            <person name="Sun G."/>
            <person name="Baabdullah M."/>
            <person name="Yu X."/>
            <person name="Hu S."/>
            <person name="Al-Mssallem I.S."/>
            <person name="Yu J."/>
        </authorList>
    </citation>
    <scope>NUCLEOTIDE SEQUENCE</scope>
</reference>
<dbReference type="SUPFAM" id="SSF53448">
    <property type="entry name" value="Nucleotide-diphospho-sugar transferases"/>
    <property type="match status" value="1"/>
</dbReference>
<dbReference type="InterPro" id="IPR029044">
    <property type="entry name" value="Nucleotide-diphossugar_trans"/>
</dbReference>
<dbReference type="InterPro" id="IPR001173">
    <property type="entry name" value="Glyco_trans_2-like"/>
</dbReference>
<dbReference type="AlphaFoldDB" id="A0A060C2L5"/>